<gene>
    <name evidence="5" type="ORF">NS334_10815</name>
</gene>
<sequence>MTGDALTDRILLSAPHMGGGERDLVTEVFDTNWIAPTGPMVDRFERDLERLTGIGHVAALSSGTAALHLALRLVGVVPGDAVWGSTMTFIGGVAPILYLGGVPVFVDIEDEMFLIDCDLLERALIEAEWEGALPRVVITTDLYGHVVDAVRMRGLADRFGFAWISDAAEAVGGYRDGRHAGHGADYAILSFNGNKIITTSGGGALASPDGEAIARARFLSTQARDPAPHYEHTTTGYNYRLSNVCAAIGVGQLTVLAERVDRRRAIHALYRELIGDLPGVRLSPEATGMRANRWLTTIRIDPATAGTDREVVRLALDAAGIEARPLWKPMHAQPVFATARAIGGSVADRCFAQGLCLPSGSAMTDADVARVAGVVRDLIRTA</sequence>
<dbReference type="AlphaFoldDB" id="A0A147I170"/>
<dbReference type="GO" id="GO:0000271">
    <property type="term" value="P:polysaccharide biosynthetic process"/>
    <property type="evidence" value="ECO:0007669"/>
    <property type="project" value="TreeGrafter"/>
</dbReference>
<evidence type="ECO:0000256" key="3">
    <source>
        <dbReference type="PIRSR" id="PIRSR000390-2"/>
    </source>
</evidence>
<feature type="active site" description="Proton acceptor" evidence="2">
    <location>
        <position position="195"/>
    </location>
</feature>
<comment type="caution">
    <text evidence="5">The sequence shown here is derived from an EMBL/GenBank/DDBJ whole genome shotgun (WGS) entry which is preliminary data.</text>
</comment>
<keyword evidence="6" id="KW-1185">Reference proteome</keyword>
<comment type="similarity">
    <text evidence="1 4">Belongs to the DegT/DnrJ/EryC1 family.</text>
</comment>
<dbReference type="GO" id="GO:0030170">
    <property type="term" value="F:pyridoxal phosphate binding"/>
    <property type="evidence" value="ECO:0007669"/>
    <property type="project" value="TreeGrafter"/>
</dbReference>
<dbReference type="GO" id="GO:0008483">
    <property type="term" value="F:transaminase activity"/>
    <property type="evidence" value="ECO:0007669"/>
    <property type="project" value="TreeGrafter"/>
</dbReference>
<feature type="modified residue" description="N6-(pyridoxal phosphate)lysine" evidence="3">
    <location>
        <position position="195"/>
    </location>
</feature>
<dbReference type="SUPFAM" id="SSF53383">
    <property type="entry name" value="PLP-dependent transferases"/>
    <property type="match status" value="1"/>
</dbReference>
<organism evidence="5 6">
    <name type="scientific">Sphingomonas endophytica</name>
    <dbReference type="NCBI Taxonomy" id="869719"/>
    <lineage>
        <taxon>Bacteria</taxon>
        <taxon>Pseudomonadati</taxon>
        <taxon>Pseudomonadota</taxon>
        <taxon>Alphaproteobacteria</taxon>
        <taxon>Sphingomonadales</taxon>
        <taxon>Sphingomonadaceae</taxon>
        <taxon>Sphingomonas</taxon>
    </lineage>
</organism>
<dbReference type="Pfam" id="PF01041">
    <property type="entry name" value="DegT_DnrJ_EryC1"/>
    <property type="match status" value="1"/>
</dbReference>
<name>A0A147I170_9SPHN</name>
<evidence type="ECO:0000256" key="2">
    <source>
        <dbReference type="PIRSR" id="PIRSR000390-1"/>
    </source>
</evidence>
<dbReference type="InterPro" id="IPR000653">
    <property type="entry name" value="DegT/StrS_aminotransferase"/>
</dbReference>
<dbReference type="InterPro" id="IPR015421">
    <property type="entry name" value="PyrdxlP-dep_Trfase_major"/>
</dbReference>
<evidence type="ECO:0000313" key="5">
    <source>
        <dbReference type="EMBL" id="KTT71173.1"/>
    </source>
</evidence>
<dbReference type="Proteomes" id="UP000074310">
    <property type="component" value="Unassembled WGS sequence"/>
</dbReference>
<dbReference type="PANTHER" id="PTHR30244">
    <property type="entry name" value="TRANSAMINASE"/>
    <property type="match status" value="1"/>
</dbReference>
<dbReference type="EMBL" id="LDTB01000043">
    <property type="protein sequence ID" value="KTT71173.1"/>
    <property type="molecule type" value="Genomic_DNA"/>
</dbReference>
<keyword evidence="3 4" id="KW-0663">Pyridoxal phosphate</keyword>
<dbReference type="InterPro" id="IPR015422">
    <property type="entry name" value="PyrdxlP-dep_Trfase_small"/>
</dbReference>
<dbReference type="PATRIC" id="fig|869719.3.peg.2104"/>
<dbReference type="PIRSF" id="PIRSF000390">
    <property type="entry name" value="PLP_StrS"/>
    <property type="match status" value="1"/>
</dbReference>
<proteinExistence type="inferred from homology"/>
<reference evidence="5 6" key="1">
    <citation type="journal article" date="2016" name="Front. Microbiol.">
        <title>Genomic Resource of Rice Seed Associated Bacteria.</title>
        <authorList>
            <person name="Midha S."/>
            <person name="Bansal K."/>
            <person name="Sharma S."/>
            <person name="Kumar N."/>
            <person name="Patil P.P."/>
            <person name="Chaudhry V."/>
            <person name="Patil P.B."/>
        </authorList>
    </citation>
    <scope>NUCLEOTIDE SEQUENCE [LARGE SCALE GENOMIC DNA]</scope>
    <source>
        <strain evidence="5 6">NS334</strain>
    </source>
</reference>
<dbReference type="Gene3D" id="3.90.1150.10">
    <property type="entry name" value="Aspartate Aminotransferase, domain 1"/>
    <property type="match status" value="1"/>
</dbReference>
<accession>A0A147I170</accession>
<dbReference type="PANTHER" id="PTHR30244:SF34">
    <property type="entry name" value="DTDP-4-AMINO-4,6-DIDEOXYGALACTOSE TRANSAMINASE"/>
    <property type="match status" value="1"/>
</dbReference>
<protein>
    <recommendedName>
        <fullName evidence="7">Pyridoxal phosphate-dependent aminotransferase</fullName>
    </recommendedName>
</protein>
<evidence type="ECO:0000256" key="4">
    <source>
        <dbReference type="RuleBase" id="RU004508"/>
    </source>
</evidence>
<dbReference type="CDD" id="cd00616">
    <property type="entry name" value="AHBA_syn"/>
    <property type="match status" value="1"/>
</dbReference>
<dbReference type="InterPro" id="IPR015424">
    <property type="entry name" value="PyrdxlP-dep_Trfase"/>
</dbReference>
<dbReference type="Gene3D" id="3.40.640.10">
    <property type="entry name" value="Type I PLP-dependent aspartate aminotransferase-like (Major domain)"/>
    <property type="match status" value="1"/>
</dbReference>
<evidence type="ECO:0000313" key="6">
    <source>
        <dbReference type="Proteomes" id="UP000074310"/>
    </source>
</evidence>
<evidence type="ECO:0008006" key="7">
    <source>
        <dbReference type="Google" id="ProtNLM"/>
    </source>
</evidence>
<evidence type="ECO:0000256" key="1">
    <source>
        <dbReference type="ARBA" id="ARBA00037999"/>
    </source>
</evidence>